<dbReference type="PANTHER" id="PTHR45662">
    <property type="entry name" value="PHOSPHATIDYLINOSITIDE PHOSPHATASE SAC1"/>
    <property type="match status" value="1"/>
</dbReference>
<evidence type="ECO:0000313" key="3">
    <source>
        <dbReference type="Proteomes" id="UP000187429"/>
    </source>
</evidence>
<reference evidence="3" key="1">
    <citation type="submission" date="2017-01" db="EMBL/GenBank/DDBJ databases">
        <authorList>
            <person name="Wang Y."/>
            <person name="White M."/>
            <person name="Kvist S."/>
            <person name="Moncalvo J.-M."/>
        </authorList>
    </citation>
    <scope>NUCLEOTIDE SEQUENCE [LARGE SCALE GENOMIC DNA]</scope>
    <source>
        <strain evidence="3">ID-206-W2</strain>
    </source>
</reference>
<protein>
    <submittedName>
        <fullName evidence="2">Phosphatidylinositide phosphatase SAC1</fullName>
    </submittedName>
</protein>
<comment type="caution">
    <text evidence="2">The sequence shown here is derived from an EMBL/GenBank/DDBJ whole genome shotgun (WGS) entry which is preliminary data.</text>
</comment>
<gene>
    <name evidence="2" type="ORF">AYI69_g4041</name>
</gene>
<name>A0A1R1YH95_9FUNG</name>
<dbReference type="Proteomes" id="UP000187429">
    <property type="component" value="Unassembled WGS sequence"/>
</dbReference>
<sequence length="558" mass="63891">MGGFFDEHILIKSFLEPLDSFIKIDSLGNISVIGYYIITITKSEEVGRINGHSIRKVISTNVVRIGTPAYSGQESVHNDQHFLKLLRYSLSAKSYYFSYTMDVTSSIQRQFQTDPELPLHKKANMEFFYNYHLSKTLINSAEHQPEISLVILPIINGCTRYFSRGVDDDGNVSNYAETEQIVEIGKTGNDAFKSSHGKIISYLQLRGSIPIKWTQIINGKYKPSLEYNLKNSDGGFNKHMDKLVNDYQRCVMVNLVDKVKYEKGIGEAFTQISGNSIGSRAVEYYHFDFHKECSKMRFNRVSLLVDKIRSLIDSYQFFEYNPNVSPKPTKLQSGIIRTNCMDCLDRTNVVQSILATDWLVKEFREMNILGADETFKNYDRVTDSLRNMWADNADYVSLAYSGTGALKTDFTRTGKRTKLGLLSDGYNSLERYYRNNFSDGTRQDSIDLFLGYYKVDLNRSINHQHLRLFSINTIVRIVALLFASVYGMRILIEKHASDLLSWPVLVEYEYRPIPIVVNSSLEVPFLAKFVDMGISKVKESLLKPKPSASEETPREKIE</sequence>
<keyword evidence="3" id="KW-1185">Reference proteome</keyword>
<feature type="domain" description="SAC" evidence="1">
    <location>
        <begin position="86"/>
        <end position="402"/>
    </location>
</feature>
<proteinExistence type="predicted"/>
<dbReference type="PANTHER" id="PTHR45662:SF2">
    <property type="entry name" value="PHOSPHATIDYLINOSITOL-3-PHOSPHATASE SAC1"/>
    <property type="match status" value="1"/>
</dbReference>
<dbReference type="OrthoDB" id="405996at2759"/>
<evidence type="ECO:0000259" key="1">
    <source>
        <dbReference type="PROSITE" id="PS50275"/>
    </source>
</evidence>
<dbReference type="AlphaFoldDB" id="A0A1R1YH95"/>
<dbReference type="InterPro" id="IPR002013">
    <property type="entry name" value="SAC_dom"/>
</dbReference>
<dbReference type="GO" id="GO:0046856">
    <property type="term" value="P:phosphatidylinositol dephosphorylation"/>
    <property type="evidence" value="ECO:0007669"/>
    <property type="project" value="TreeGrafter"/>
</dbReference>
<dbReference type="GO" id="GO:0043812">
    <property type="term" value="F:phosphatidylinositol-4-phosphate phosphatase activity"/>
    <property type="evidence" value="ECO:0007669"/>
    <property type="project" value="TreeGrafter"/>
</dbReference>
<dbReference type="PROSITE" id="PS50275">
    <property type="entry name" value="SAC"/>
    <property type="match status" value="1"/>
</dbReference>
<organism evidence="2 3">
    <name type="scientific">Smittium culicis</name>
    <dbReference type="NCBI Taxonomy" id="133412"/>
    <lineage>
        <taxon>Eukaryota</taxon>
        <taxon>Fungi</taxon>
        <taxon>Fungi incertae sedis</taxon>
        <taxon>Zoopagomycota</taxon>
        <taxon>Kickxellomycotina</taxon>
        <taxon>Harpellomycetes</taxon>
        <taxon>Harpellales</taxon>
        <taxon>Legeriomycetaceae</taxon>
        <taxon>Smittium</taxon>
    </lineage>
</organism>
<evidence type="ECO:0000313" key="2">
    <source>
        <dbReference type="EMBL" id="OMJ26253.1"/>
    </source>
</evidence>
<dbReference type="GO" id="GO:0005783">
    <property type="term" value="C:endoplasmic reticulum"/>
    <property type="evidence" value="ECO:0007669"/>
    <property type="project" value="TreeGrafter"/>
</dbReference>
<accession>A0A1R1YH95</accession>
<dbReference type="Pfam" id="PF02383">
    <property type="entry name" value="Syja_N"/>
    <property type="match status" value="2"/>
</dbReference>
<dbReference type="EMBL" id="LSSM01001505">
    <property type="protein sequence ID" value="OMJ26253.1"/>
    <property type="molecule type" value="Genomic_DNA"/>
</dbReference>